<keyword evidence="7" id="KW-0812">Transmembrane</keyword>
<feature type="site" description="Transition state stabilizer" evidence="11">
    <location>
        <position position="207"/>
    </location>
</feature>
<evidence type="ECO:0000256" key="10">
    <source>
        <dbReference type="PIRSR" id="PIRSR639901-1"/>
    </source>
</evidence>
<evidence type="ECO:0000256" key="11">
    <source>
        <dbReference type="PIRSR" id="PIRSR639901-2"/>
    </source>
</evidence>
<keyword evidence="7" id="KW-0735">Signal-anchor</keyword>
<reference evidence="14" key="1">
    <citation type="submission" date="2021-04" db="EMBL/GenBank/DDBJ databases">
        <title>Draft genome sequence data of methanotrophic Methylovulum sp. strain S1L and Methylomonas sp. strain S2AM isolated from boreal lake water columns.</title>
        <authorList>
            <person name="Rissanen A.J."/>
            <person name="Mangayil R."/>
            <person name="Svenning M.M."/>
            <person name="Khanongnuch R."/>
        </authorList>
    </citation>
    <scope>NUCLEOTIDE SEQUENCE</scope>
    <source>
        <strain evidence="14">S2AM</strain>
    </source>
</reference>
<accession>A0A975MR51</accession>
<comment type="function">
    <text evidence="12">Involved in lipopolysaccharide (LPS) biosynthesis. Catalyzes the transfer of 3-deoxy-D-manno-octulosonate (Kdo) residue(s) from CMP-Kdo to lipid IV(A), the tetraacyldisaccharide-1,4'-bisphosphate precursor of lipid A.</text>
</comment>
<protein>
    <recommendedName>
        <fullName evidence="5 12">3-deoxy-D-manno-octulosonic acid transferase</fullName>
        <shortName evidence="12">Kdo transferase</shortName>
        <ecNumber evidence="4 12">2.4.99.12</ecNumber>
    </recommendedName>
    <alternativeName>
        <fullName evidence="8 12">Lipid IV(A) 3-deoxy-D-manno-octulosonic acid transferase</fullName>
    </alternativeName>
</protein>
<dbReference type="InterPro" id="IPR007507">
    <property type="entry name" value="Glycos_transf_N"/>
</dbReference>
<dbReference type="InterPro" id="IPR038107">
    <property type="entry name" value="Glycos_transf_N_sf"/>
</dbReference>
<comment type="subcellular location">
    <subcellularLocation>
        <location evidence="1">Cell inner membrane</location>
        <topology evidence="1">Single-pass membrane protein</topology>
        <orientation evidence="1">Cytoplasmic side</orientation>
    </subcellularLocation>
    <subcellularLocation>
        <location evidence="12">Cell membrane</location>
    </subcellularLocation>
</comment>
<dbReference type="NCBIfam" id="NF004388">
    <property type="entry name" value="PRK05749.1-4"/>
    <property type="match status" value="1"/>
</dbReference>
<comment type="similarity">
    <text evidence="3">Belongs to the glycosyltransferase group 1 family. Glycosyltransferase 30 subfamily.</text>
</comment>
<keyword evidence="14" id="KW-0328">Glycosyltransferase</keyword>
<gene>
    <name evidence="14" type="primary">waaA</name>
    <name evidence="14" type="ORF">KEF85_03545</name>
</gene>
<evidence type="ECO:0000313" key="14">
    <source>
        <dbReference type="EMBL" id="QWF72472.1"/>
    </source>
</evidence>
<evidence type="ECO:0000256" key="7">
    <source>
        <dbReference type="ARBA" id="ARBA00022968"/>
    </source>
</evidence>
<dbReference type="Gene3D" id="3.40.50.2000">
    <property type="entry name" value="Glycogen Phosphorylase B"/>
    <property type="match status" value="1"/>
</dbReference>
<dbReference type="FunFam" id="3.40.50.11720:FF:000001">
    <property type="entry name" value="3-deoxy-D-manno-octulosonic acid transferase"/>
    <property type="match status" value="1"/>
</dbReference>
<organism evidence="14 15">
    <name type="scientific">Methylomonas paludis</name>
    <dbReference type="NCBI Taxonomy" id="1173101"/>
    <lineage>
        <taxon>Bacteria</taxon>
        <taxon>Pseudomonadati</taxon>
        <taxon>Pseudomonadota</taxon>
        <taxon>Gammaproteobacteria</taxon>
        <taxon>Methylococcales</taxon>
        <taxon>Methylococcaceae</taxon>
        <taxon>Methylomonas</taxon>
    </lineage>
</organism>
<dbReference type="PANTHER" id="PTHR42755">
    <property type="entry name" value="3-DEOXY-MANNO-OCTULOSONATE CYTIDYLYLTRANSFERASE"/>
    <property type="match status" value="1"/>
</dbReference>
<evidence type="ECO:0000256" key="4">
    <source>
        <dbReference type="ARBA" id="ARBA00012621"/>
    </source>
</evidence>
<evidence type="ECO:0000256" key="9">
    <source>
        <dbReference type="ARBA" id="ARBA00049183"/>
    </source>
</evidence>
<keyword evidence="12" id="KW-0472">Membrane</keyword>
<dbReference type="GO" id="GO:0043842">
    <property type="term" value="F:Kdo transferase activity"/>
    <property type="evidence" value="ECO:0007669"/>
    <property type="project" value="UniProtKB-EC"/>
</dbReference>
<evidence type="ECO:0000313" key="15">
    <source>
        <dbReference type="Proteomes" id="UP000676649"/>
    </source>
</evidence>
<dbReference type="KEGG" id="mpad:KEF85_03545"/>
<keyword evidence="15" id="KW-1185">Reference proteome</keyword>
<evidence type="ECO:0000256" key="12">
    <source>
        <dbReference type="RuleBase" id="RU365103"/>
    </source>
</evidence>
<evidence type="ECO:0000256" key="1">
    <source>
        <dbReference type="ARBA" id="ARBA00004388"/>
    </source>
</evidence>
<dbReference type="GO" id="GO:0009245">
    <property type="term" value="P:lipid A biosynthetic process"/>
    <property type="evidence" value="ECO:0007669"/>
    <property type="project" value="TreeGrafter"/>
</dbReference>
<dbReference type="FunFam" id="3.40.50.2000:FF:000032">
    <property type="entry name" value="3-deoxy-D-manno-octulosonic acid transferase"/>
    <property type="match status" value="1"/>
</dbReference>
<dbReference type="AlphaFoldDB" id="A0A975MR51"/>
<keyword evidence="12" id="KW-0448">Lipopolysaccharide biosynthesis</keyword>
<comment type="catalytic activity">
    <reaction evidence="9 12">
        <text>lipid IVA (E. coli) + CMP-3-deoxy-beta-D-manno-octulosonate = alpha-Kdo-(2-&gt;6)-lipid IVA (E. coli) + CMP + H(+)</text>
        <dbReference type="Rhea" id="RHEA:28066"/>
        <dbReference type="ChEBI" id="CHEBI:15378"/>
        <dbReference type="ChEBI" id="CHEBI:58603"/>
        <dbReference type="ChEBI" id="CHEBI:60364"/>
        <dbReference type="ChEBI" id="CHEBI:60377"/>
        <dbReference type="ChEBI" id="CHEBI:85987"/>
        <dbReference type="EC" id="2.4.99.12"/>
    </reaction>
</comment>
<dbReference type="InterPro" id="IPR039901">
    <property type="entry name" value="Kdotransferase"/>
</dbReference>
<dbReference type="EC" id="2.4.99.12" evidence="4 12"/>
<evidence type="ECO:0000259" key="13">
    <source>
        <dbReference type="Pfam" id="PF04413"/>
    </source>
</evidence>
<evidence type="ECO:0000256" key="3">
    <source>
        <dbReference type="ARBA" id="ARBA00006380"/>
    </source>
</evidence>
<name>A0A975MR51_9GAMM</name>
<proteinExistence type="inferred from homology"/>
<evidence type="ECO:0000256" key="6">
    <source>
        <dbReference type="ARBA" id="ARBA00022679"/>
    </source>
</evidence>
<evidence type="ECO:0000256" key="2">
    <source>
        <dbReference type="ARBA" id="ARBA00004713"/>
    </source>
</evidence>
<dbReference type="GO" id="GO:0005886">
    <property type="term" value="C:plasma membrane"/>
    <property type="evidence" value="ECO:0007669"/>
    <property type="project" value="UniProtKB-SubCell"/>
</dbReference>
<feature type="active site" description="Proton acceptor" evidence="10">
    <location>
        <position position="59"/>
    </location>
</feature>
<dbReference type="SUPFAM" id="SSF53756">
    <property type="entry name" value="UDP-Glycosyltransferase/glycogen phosphorylase"/>
    <property type="match status" value="1"/>
</dbReference>
<dbReference type="Gene3D" id="3.40.50.11720">
    <property type="entry name" value="3-Deoxy-D-manno-octulosonic-acid transferase, N-terminal domain"/>
    <property type="match status" value="1"/>
</dbReference>
<sequence>MRRFYTLLFSALLPLILLRLYWRGIKAPQYRQRWRERLGCYQTQPRRHVIWLHAVSVGEAEAGFALLNSLQQRYPAADFLITTTTPTGSARVQTVLTGNVAHVYLPYDIPYILNRFFQHFQPRIAIIMEKEIWPNLYAGCAARRIPIAIVNARLSPRSAASYQKIPGLLKPALAQVNLIACQTSADSQRFQSIGASPQQLKVPGNIKFDMHIPAAVIEAGRELHQQLFINRFVWIIASSHQGEEALILSSYAQLKQRIPELLLLIVPRHPERFTDVEKLCLAQHLQVVMRSRQQQITSACDVYIADSIGELKMLYAAADAAFVGGSLVPVGGHNVLEPAAVGTPILFGPHMFNFQDIAEQMLAANAAQQCQDPAALALALLKLYQEPGYRQTLVSNAQTFVRQNQGATTRLTELLAAYL</sequence>
<keyword evidence="12" id="KW-1003">Cell membrane</keyword>
<dbReference type="PANTHER" id="PTHR42755:SF1">
    <property type="entry name" value="3-DEOXY-D-MANNO-OCTULOSONIC ACID TRANSFERASE, MITOCHONDRIAL-RELATED"/>
    <property type="match status" value="1"/>
</dbReference>
<feature type="site" description="Transition state stabilizer" evidence="11">
    <location>
        <position position="129"/>
    </location>
</feature>
<dbReference type="Proteomes" id="UP000676649">
    <property type="component" value="Chromosome"/>
</dbReference>
<evidence type="ECO:0000256" key="5">
    <source>
        <dbReference type="ARBA" id="ARBA00019077"/>
    </source>
</evidence>
<dbReference type="Pfam" id="PF04413">
    <property type="entry name" value="Glycos_transf_N"/>
    <property type="match status" value="1"/>
</dbReference>
<dbReference type="GO" id="GO:0009244">
    <property type="term" value="P:lipopolysaccharide core region biosynthetic process"/>
    <property type="evidence" value="ECO:0007669"/>
    <property type="project" value="UniProtKB-UniRule"/>
</dbReference>
<feature type="domain" description="3-deoxy-D-manno-octulosonic-acid transferase N-terminal" evidence="13">
    <location>
        <begin position="32"/>
        <end position="210"/>
    </location>
</feature>
<dbReference type="EMBL" id="CP073754">
    <property type="protein sequence ID" value="QWF72472.1"/>
    <property type="molecule type" value="Genomic_DNA"/>
</dbReference>
<comment type="pathway">
    <text evidence="2 12">Bacterial outer membrane biogenesis; LPS core biosynthesis.</text>
</comment>
<evidence type="ECO:0000256" key="8">
    <source>
        <dbReference type="ARBA" id="ARBA00031445"/>
    </source>
</evidence>
<dbReference type="CDD" id="cd01635">
    <property type="entry name" value="Glycosyltransferase_GTB-type"/>
    <property type="match status" value="1"/>
</dbReference>
<keyword evidence="6 12" id="KW-0808">Transferase</keyword>